<dbReference type="RefSeq" id="WP_315625892.1">
    <property type="nucleotide sequence ID" value="NZ_JAUHMF010000002.1"/>
</dbReference>
<dbReference type="EMBL" id="JAUHMF010000002">
    <property type="protein sequence ID" value="MDT8899206.1"/>
    <property type="molecule type" value="Genomic_DNA"/>
</dbReference>
<dbReference type="Pfam" id="PF05343">
    <property type="entry name" value="Peptidase_M42"/>
    <property type="match status" value="1"/>
</dbReference>
<keyword evidence="2" id="KW-0031">Aminopeptidase</keyword>
<reference evidence="7 8" key="1">
    <citation type="submission" date="2023-07" db="EMBL/GenBank/DDBJ databases">
        <title>Novel species of Thermanaerothrix with wide hydrolytic capabilities.</title>
        <authorList>
            <person name="Zayulina K.S."/>
            <person name="Podosokorskaya O.A."/>
            <person name="Elcheninov A.G."/>
        </authorList>
    </citation>
    <scope>NUCLEOTIDE SEQUENCE [LARGE SCALE GENOMIC DNA]</scope>
    <source>
        <strain evidence="7 8">4228-RoL</strain>
    </source>
</reference>
<evidence type="ECO:0000256" key="2">
    <source>
        <dbReference type="ARBA" id="ARBA00022438"/>
    </source>
</evidence>
<evidence type="ECO:0000256" key="6">
    <source>
        <dbReference type="PIRNR" id="PIRNR001123"/>
    </source>
</evidence>
<dbReference type="InterPro" id="IPR008007">
    <property type="entry name" value="Peptidase_M42"/>
</dbReference>
<dbReference type="SUPFAM" id="SSF101821">
    <property type="entry name" value="Aminopeptidase/glucanase lid domain"/>
    <property type="match status" value="1"/>
</dbReference>
<dbReference type="Gene3D" id="3.40.630.10">
    <property type="entry name" value="Zn peptidases"/>
    <property type="match status" value="1"/>
</dbReference>
<dbReference type="PANTHER" id="PTHR32481:SF7">
    <property type="entry name" value="AMINOPEPTIDASE YHFE-RELATED"/>
    <property type="match status" value="1"/>
</dbReference>
<sequence length="350" mass="38181">METLPDIQEDELIEFLTGLLNVPSPTGFTDMAVAYLEQTISGLKGVHIERTPKGALLAWLEGEDRSAPRVVASHLDTLGAMVKEIKPNGRLKLTPIGSYAWNTVETEGCTIFTRDGRRYRGSLLITVASSHVYGKRTAEMPREAENMEVRLDVRTSSADETRALGIEVGDFVAFDPRVEVNAGFVRSRHLDDKAGVACVVTALKTLVQAQLKPRHTICALFSTYEEVGHGASAGLPSDLKEMVVVDMAAVGEGQTSDEFHATLCVKDSGGPYDRGLSLRLQQLAEHYQIPYKVDIYPYYGSDGGAFWRAGGNAPVALIGPGVDASHNYERTHAEALVATTRWLLAYFLNP</sequence>
<dbReference type="InterPro" id="IPR051464">
    <property type="entry name" value="Peptidase_M42_aminopept"/>
</dbReference>
<dbReference type="CDD" id="cd05657">
    <property type="entry name" value="M42_glucanase_like"/>
    <property type="match status" value="1"/>
</dbReference>
<accession>A0ABU3NQW2</accession>
<evidence type="ECO:0000313" key="8">
    <source>
        <dbReference type="Proteomes" id="UP001254165"/>
    </source>
</evidence>
<comment type="caution">
    <text evidence="7">The sequence shown here is derived from an EMBL/GenBank/DDBJ whole genome shotgun (WGS) entry which is preliminary data.</text>
</comment>
<comment type="similarity">
    <text evidence="1 6">Belongs to the peptidase M42 family.</text>
</comment>
<name>A0ABU3NQW2_9CHLR</name>
<protein>
    <submittedName>
        <fullName evidence="7">M42 family metallopeptidase</fullName>
    </submittedName>
</protein>
<dbReference type="PANTHER" id="PTHR32481">
    <property type="entry name" value="AMINOPEPTIDASE"/>
    <property type="match status" value="1"/>
</dbReference>
<keyword evidence="4" id="KW-0479">Metal-binding</keyword>
<dbReference type="Gene3D" id="2.40.30.40">
    <property type="entry name" value="Peptidase M42, domain 2"/>
    <property type="match status" value="1"/>
</dbReference>
<evidence type="ECO:0000256" key="1">
    <source>
        <dbReference type="ARBA" id="ARBA00006272"/>
    </source>
</evidence>
<dbReference type="PIRSF" id="PIRSF001123">
    <property type="entry name" value="PepA_GA"/>
    <property type="match status" value="1"/>
</dbReference>
<keyword evidence="3" id="KW-0645">Protease</keyword>
<proteinExistence type="inferred from homology"/>
<gene>
    <name evidence="7" type="ORF">QYE77_13145</name>
</gene>
<evidence type="ECO:0000256" key="4">
    <source>
        <dbReference type="ARBA" id="ARBA00022723"/>
    </source>
</evidence>
<evidence type="ECO:0000256" key="3">
    <source>
        <dbReference type="ARBA" id="ARBA00022670"/>
    </source>
</evidence>
<evidence type="ECO:0000313" key="7">
    <source>
        <dbReference type="EMBL" id="MDT8899206.1"/>
    </source>
</evidence>
<dbReference type="InterPro" id="IPR023367">
    <property type="entry name" value="Peptidase_M42_dom2"/>
</dbReference>
<dbReference type="SUPFAM" id="SSF53187">
    <property type="entry name" value="Zn-dependent exopeptidases"/>
    <property type="match status" value="1"/>
</dbReference>
<dbReference type="Proteomes" id="UP001254165">
    <property type="component" value="Unassembled WGS sequence"/>
</dbReference>
<evidence type="ECO:0000256" key="5">
    <source>
        <dbReference type="ARBA" id="ARBA00022801"/>
    </source>
</evidence>
<keyword evidence="8" id="KW-1185">Reference proteome</keyword>
<organism evidence="7 8">
    <name type="scientific">Thermanaerothrix solaris</name>
    <dbReference type="NCBI Taxonomy" id="3058434"/>
    <lineage>
        <taxon>Bacteria</taxon>
        <taxon>Bacillati</taxon>
        <taxon>Chloroflexota</taxon>
        <taxon>Anaerolineae</taxon>
        <taxon>Anaerolineales</taxon>
        <taxon>Anaerolineaceae</taxon>
        <taxon>Thermanaerothrix</taxon>
    </lineage>
</organism>
<keyword evidence="5" id="KW-0378">Hydrolase</keyword>